<gene>
    <name evidence="2" type="ORF">DV711_18980</name>
</gene>
<dbReference type="InterPro" id="IPR011978">
    <property type="entry name" value="YgfB-like"/>
</dbReference>
<dbReference type="SUPFAM" id="SSF101327">
    <property type="entry name" value="YgfB-like"/>
    <property type="match status" value="1"/>
</dbReference>
<evidence type="ECO:0000313" key="2">
    <source>
        <dbReference type="EMBL" id="RDE18182.1"/>
    </source>
</evidence>
<organism evidence="2 3">
    <name type="scientific">Motiliproteus coralliicola</name>
    <dbReference type="NCBI Taxonomy" id="2283196"/>
    <lineage>
        <taxon>Bacteria</taxon>
        <taxon>Pseudomonadati</taxon>
        <taxon>Pseudomonadota</taxon>
        <taxon>Gammaproteobacteria</taxon>
        <taxon>Oceanospirillales</taxon>
        <taxon>Oceanospirillaceae</taxon>
        <taxon>Motiliproteus</taxon>
    </lineage>
</organism>
<comment type="caution">
    <text evidence="2">The sequence shown here is derived from an EMBL/GenBank/DDBJ whole genome shotgun (WGS) entry which is preliminary data.</text>
</comment>
<dbReference type="AlphaFoldDB" id="A0A369W8E3"/>
<dbReference type="Gene3D" id="1.20.120.740">
    <property type="entry name" value="YgfB uncharacterised protein family UPF0149, PF03695"/>
    <property type="match status" value="1"/>
</dbReference>
<keyword evidence="3" id="KW-1185">Reference proteome</keyword>
<dbReference type="Pfam" id="PF03695">
    <property type="entry name" value="UPF0149"/>
    <property type="match status" value="1"/>
</dbReference>
<name>A0A369W8E3_9GAMM</name>
<dbReference type="GO" id="GO:0005829">
    <property type="term" value="C:cytosol"/>
    <property type="evidence" value="ECO:0007669"/>
    <property type="project" value="TreeGrafter"/>
</dbReference>
<sequence>MCCFFFSRLGWAISYPDLFRGFSAVAEQASSDISNFDQLAELFLQHAALHSPAELHGYLCGLLSAGNRLTLDSWFQSAASQLGIEEELSAALRAGLSTLYQVTLAQLEEGGFDLQPLIPDEEVELAQRAEELGLWCHGFLCGYALGKGKPAEQLSEDARDGIRDLSQIAQIAVDEGAEEESEADFIEIFEYVRMVALLVFSECNQRVVTEGGAQLPPDTPLH</sequence>
<reference evidence="2 3" key="1">
    <citation type="submission" date="2018-07" db="EMBL/GenBank/DDBJ databases">
        <title>Motiliproteus coralliicola sp. nov., a bacterium isolated from Coral.</title>
        <authorList>
            <person name="Wang G."/>
        </authorList>
    </citation>
    <scope>NUCLEOTIDE SEQUENCE [LARGE SCALE GENOMIC DNA]</scope>
    <source>
        <strain evidence="2 3">C34</strain>
    </source>
</reference>
<evidence type="ECO:0000313" key="3">
    <source>
        <dbReference type="Proteomes" id="UP000253769"/>
    </source>
</evidence>
<dbReference type="OrthoDB" id="9783391at2"/>
<dbReference type="Proteomes" id="UP000253769">
    <property type="component" value="Unassembled WGS sequence"/>
</dbReference>
<dbReference type="EMBL" id="QQOH01000006">
    <property type="protein sequence ID" value="RDE18182.1"/>
    <property type="molecule type" value="Genomic_DNA"/>
</dbReference>
<dbReference type="PANTHER" id="PTHR37528">
    <property type="entry name" value="UPF0149 PROTEIN YGFB"/>
    <property type="match status" value="1"/>
</dbReference>
<proteinExistence type="inferred from homology"/>
<protein>
    <recommendedName>
        <fullName evidence="4">YecA family protein</fullName>
    </recommendedName>
</protein>
<dbReference type="PANTHER" id="PTHR37528:SF1">
    <property type="entry name" value="UPF0149 PROTEIN YGFB"/>
    <property type="match status" value="1"/>
</dbReference>
<dbReference type="InterPro" id="IPR036255">
    <property type="entry name" value="YgfB-like_sf"/>
</dbReference>
<comment type="similarity">
    <text evidence="1">Belongs to the UPF0149 family.</text>
</comment>
<evidence type="ECO:0008006" key="4">
    <source>
        <dbReference type="Google" id="ProtNLM"/>
    </source>
</evidence>
<evidence type="ECO:0000256" key="1">
    <source>
        <dbReference type="ARBA" id="ARBA00038308"/>
    </source>
</evidence>
<accession>A0A369W8E3</accession>